<keyword evidence="2" id="KW-1185">Reference proteome</keyword>
<accession>A0A1B4FEN9</accession>
<gene>
    <name evidence="1" type="ORF">WS70_10240</name>
</gene>
<dbReference type="RefSeq" id="WP_059474149.1">
    <property type="nucleotide sequence ID" value="NZ_CP013386.1"/>
</dbReference>
<organism evidence="1 2">
    <name type="scientific">Burkholderia mayonis</name>
    <dbReference type="NCBI Taxonomy" id="1385591"/>
    <lineage>
        <taxon>Bacteria</taxon>
        <taxon>Pseudomonadati</taxon>
        <taxon>Pseudomonadota</taxon>
        <taxon>Betaproteobacteria</taxon>
        <taxon>Burkholderiales</taxon>
        <taxon>Burkholderiaceae</taxon>
        <taxon>Burkholderia</taxon>
        <taxon>pseudomallei group</taxon>
    </lineage>
</organism>
<evidence type="ECO:0000313" key="1">
    <source>
        <dbReference type="EMBL" id="AOJ02160.1"/>
    </source>
</evidence>
<sequence>MRKLVFVYNGDSGFINSVMHLMHKTFSPGTYECRLCALIYDGMKLNEDWKDFAERLGMAVEYHHRDTFFKTYAQAFSAYPLALLLENGRFEVLLAAADFADIGDLHDLMSRIVAAVSRADGQDAPMREAPATQAHPA</sequence>
<reference evidence="1 2" key="1">
    <citation type="submission" date="2015-12" db="EMBL/GenBank/DDBJ databases">
        <title>Diversity of Burkholderia near neighbor genomes.</title>
        <authorList>
            <person name="Sahl J."/>
            <person name="Wagner D."/>
            <person name="Keim P."/>
        </authorList>
    </citation>
    <scope>NUCLEOTIDE SEQUENCE [LARGE SCALE GENOMIC DNA]</scope>
    <source>
        <strain evidence="1 2">BDU6</strain>
    </source>
</reference>
<protein>
    <recommendedName>
        <fullName evidence="3">GTPase</fullName>
    </recommendedName>
</protein>
<dbReference type="KEGG" id="buu:WS70_10240"/>
<proteinExistence type="predicted"/>
<dbReference type="EMBL" id="CP013386">
    <property type="protein sequence ID" value="AOJ02160.1"/>
    <property type="molecule type" value="Genomic_DNA"/>
</dbReference>
<evidence type="ECO:0008006" key="3">
    <source>
        <dbReference type="Google" id="ProtNLM"/>
    </source>
</evidence>
<dbReference type="Proteomes" id="UP000062519">
    <property type="component" value="Chromosome 1"/>
</dbReference>
<evidence type="ECO:0000313" key="2">
    <source>
        <dbReference type="Proteomes" id="UP000062519"/>
    </source>
</evidence>
<name>A0A1B4FEN9_9BURK</name>
<dbReference type="AlphaFoldDB" id="A0A1B4FEN9"/>